<evidence type="ECO:0000256" key="2">
    <source>
        <dbReference type="ARBA" id="ARBA00002953"/>
    </source>
</evidence>
<protein>
    <recommendedName>
        <fullName evidence="10">1,4-alpha-glucan branching enzyme GlgB</fullName>
        <ecNumber evidence="10">2.4.1.18</ecNumber>
    </recommendedName>
    <alternativeName>
        <fullName evidence="10">1,4-alpha-D-glucan:1,4-alpha-D-glucan 6-glucosyl-transferase</fullName>
    </alternativeName>
    <alternativeName>
        <fullName evidence="10">Alpha-(1-&gt;4)-glucan branching enzyme</fullName>
    </alternativeName>
    <alternativeName>
        <fullName evidence="10">Glycogen branching enzyme</fullName>
        <shortName evidence="10">BE</shortName>
    </alternativeName>
</protein>
<dbReference type="Proteomes" id="UP000640335">
    <property type="component" value="Unassembled WGS sequence"/>
</dbReference>
<keyword evidence="6 10" id="KW-0328">Glycosyltransferase</keyword>
<dbReference type="CDD" id="cd02855">
    <property type="entry name" value="E_set_GBE_prok_N"/>
    <property type="match status" value="1"/>
</dbReference>
<name>A0ABR8Q7R3_9CLOT</name>
<comment type="subunit">
    <text evidence="10">Monomer.</text>
</comment>
<evidence type="ECO:0000256" key="9">
    <source>
        <dbReference type="ARBA" id="ARBA00023277"/>
    </source>
</evidence>
<dbReference type="InterPro" id="IPR013780">
    <property type="entry name" value="Glyco_hydro_b"/>
</dbReference>
<dbReference type="Gene3D" id="2.60.40.10">
    <property type="entry name" value="Immunoglobulins"/>
    <property type="match status" value="1"/>
</dbReference>
<evidence type="ECO:0000256" key="8">
    <source>
        <dbReference type="ARBA" id="ARBA00023056"/>
    </source>
</evidence>
<evidence type="ECO:0000256" key="10">
    <source>
        <dbReference type="HAMAP-Rule" id="MF_00685"/>
    </source>
</evidence>
<proteinExistence type="inferred from homology"/>
<dbReference type="InterPro" id="IPR013783">
    <property type="entry name" value="Ig-like_fold"/>
</dbReference>
<sequence>MHLLNKKKNFIVNNKNIDSFHKGKNYKSYSFMGAHFSKEESVDGVRFTTWAPKAKCIYVVGDFSDFIPLEKYRMERLNTEGIWSLFISGIKEGTRYKFYIISEKSKVGIYKSDPYAICSELRPNTASILSKEDDFKWNDDIWIENREKKEILKEPINIYEIHLGSWKRKDHNFITYKQLCNDLTKYLLEMNYTHVEFMPLSEHPLDASWGYQITGYYSATSRYGTAKELKELINTLHNNNIGVILDWVPGHFCKDEHGLYMFDGSPTYEYEELWKAENRGWGTCNFDLGKPEVRSFLISNAFFWLNEFHIDGLRVDAVSNMIYLNYGRKDGEWKPNIFGGDGCLEGIDFLKELNKAIFSNFNNIMMIAEESTSWANVSKSVEEGGLGFNFKWNMGWMNDTLKYIQQDPIYRKYEHSKITFSMMYNYSENFILPISHDEVVHGKKSLIDKMWGDYWNKFAGLRLYLSYMIGHPGKKLTFMGCEFGQFIEWREYEDLEWELIDKFDMHKKAHIFFRDINKFYKENKALWELDYDRKGFKWIDADNSKQSIFIFIRRSKNKEDTLIFICNFTPVVYHDFRVGVPYNGEYLEAFNSDSNLFGGSNQLNFEVIESEEVKYHNEEQSMLVKVPPMATSVFKVSKFINK</sequence>
<dbReference type="Pfam" id="PF00128">
    <property type="entry name" value="Alpha-amylase"/>
    <property type="match status" value="1"/>
</dbReference>
<feature type="active site" description="Proton donor" evidence="10">
    <location>
        <position position="369"/>
    </location>
</feature>
<dbReference type="InterPro" id="IPR044143">
    <property type="entry name" value="GlgB_N_E_set_prok"/>
</dbReference>
<dbReference type="RefSeq" id="WP_191751204.1">
    <property type="nucleotide sequence ID" value="NZ_JACSQZ010000085.1"/>
</dbReference>
<evidence type="ECO:0000256" key="3">
    <source>
        <dbReference type="ARBA" id="ARBA00004964"/>
    </source>
</evidence>
<evidence type="ECO:0000256" key="1">
    <source>
        <dbReference type="ARBA" id="ARBA00000826"/>
    </source>
</evidence>
<dbReference type="Pfam" id="PF02806">
    <property type="entry name" value="Alpha-amylase_C"/>
    <property type="match status" value="1"/>
</dbReference>
<comment type="function">
    <text evidence="2 10">Catalyzes the formation of the alpha-1,6-glucosidic linkages in glycogen by scission of a 1,4-alpha-linked oligosaccharide from growing alpha-1,4-glucan chains and the subsequent attachment of the oligosaccharide to the alpha-1,6 position.</text>
</comment>
<dbReference type="NCBIfam" id="NF008967">
    <property type="entry name" value="PRK12313.1"/>
    <property type="match status" value="1"/>
</dbReference>
<keyword evidence="9 10" id="KW-0119">Carbohydrate metabolism</keyword>
<evidence type="ECO:0000313" key="13">
    <source>
        <dbReference type="Proteomes" id="UP000640335"/>
    </source>
</evidence>
<dbReference type="InterPro" id="IPR037439">
    <property type="entry name" value="Branching_enzy"/>
</dbReference>
<keyword evidence="13" id="KW-1185">Reference proteome</keyword>
<accession>A0ABR8Q7R3</accession>
<keyword evidence="7 10" id="KW-0808">Transferase</keyword>
<dbReference type="Pfam" id="PF02922">
    <property type="entry name" value="CBM_48"/>
    <property type="match status" value="1"/>
</dbReference>
<dbReference type="SMART" id="SM00642">
    <property type="entry name" value="Aamy"/>
    <property type="match status" value="1"/>
</dbReference>
<dbReference type="GO" id="GO:0003844">
    <property type="term" value="F:1,4-alpha-glucan branching enzyme activity"/>
    <property type="evidence" value="ECO:0007669"/>
    <property type="project" value="UniProtKB-EC"/>
</dbReference>
<feature type="active site" description="Nucleophile" evidence="10">
    <location>
        <position position="316"/>
    </location>
</feature>
<dbReference type="InterPro" id="IPR006048">
    <property type="entry name" value="A-amylase/branching_C"/>
</dbReference>
<comment type="similarity">
    <text evidence="4 10">Belongs to the glycosyl hydrolase 13 family. GlgB subfamily.</text>
</comment>
<evidence type="ECO:0000256" key="4">
    <source>
        <dbReference type="ARBA" id="ARBA00009000"/>
    </source>
</evidence>
<organism evidence="12 13">
    <name type="scientific">Clostridium gallinarum</name>
    <dbReference type="NCBI Taxonomy" id="2762246"/>
    <lineage>
        <taxon>Bacteria</taxon>
        <taxon>Bacillati</taxon>
        <taxon>Bacillota</taxon>
        <taxon>Clostridia</taxon>
        <taxon>Eubacteriales</taxon>
        <taxon>Clostridiaceae</taxon>
        <taxon>Clostridium</taxon>
    </lineage>
</organism>
<dbReference type="EC" id="2.4.1.18" evidence="10"/>
<dbReference type="InterPro" id="IPR006047">
    <property type="entry name" value="GH13_cat_dom"/>
</dbReference>
<dbReference type="Gene3D" id="2.60.40.1180">
    <property type="entry name" value="Golgi alpha-mannosidase II"/>
    <property type="match status" value="1"/>
</dbReference>
<dbReference type="Gene3D" id="3.20.20.80">
    <property type="entry name" value="Glycosidases"/>
    <property type="match status" value="1"/>
</dbReference>
<keyword evidence="8 10" id="KW-0320">Glycogen biosynthesis</keyword>
<dbReference type="InterPro" id="IPR006407">
    <property type="entry name" value="GlgB"/>
</dbReference>
<evidence type="ECO:0000259" key="11">
    <source>
        <dbReference type="SMART" id="SM00642"/>
    </source>
</evidence>
<feature type="domain" description="Glycosyl hydrolase family 13 catalytic" evidence="11">
    <location>
        <begin position="160"/>
        <end position="514"/>
    </location>
</feature>
<reference evidence="12 13" key="1">
    <citation type="submission" date="2020-08" db="EMBL/GenBank/DDBJ databases">
        <title>A Genomic Blueprint of the Chicken Gut Microbiome.</title>
        <authorList>
            <person name="Gilroy R."/>
            <person name="Ravi A."/>
            <person name="Getino M."/>
            <person name="Pursley I."/>
            <person name="Horton D.L."/>
            <person name="Alikhan N.-F."/>
            <person name="Baker D."/>
            <person name="Gharbi K."/>
            <person name="Hall N."/>
            <person name="Watson M."/>
            <person name="Adriaenssens E.M."/>
            <person name="Foster-Nyarko E."/>
            <person name="Jarju S."/>
            <person name="Secka A."/>
            <person name="Antonio M."/>
            <person name="Oren A."/>
            <person name="Chaudhuri R."/>
            <person name="La Ragione R.M."/>
            <person name="Hildebrand F."/>
            <person name="Pallen M.J."/>
        </authorList>
    </citation>
    <scope>NUCLEOTIDE SEQUENCE [LARGE SCALE GENOMIC DNA]</scope>
    <source>
        <strain evidence="12 13">Sa3CUN1</strain>
    </source>
</reference>
<dbReference type="SUPFAM" id="SSF51445">
    <property type="entry name" value="(Trans)glycosidases"/>
    <property type="match status" value="1"/>
</dbReference>
<keyword evidence="5 10" id="KW-0321">Glycogen metabolism</keyword>
<evidence type="ECO:0000256" key="6">
    <source>
        <dbReference type="ARBA" id="ARBA00022676"/>
    </source>
</evidence>
<dbReference type="NCBIfam" id="TIGR01515">
    <property type="entry name" value="branching_enzym"/>
    <property type="match status" value="1"/>
</dbReference>
<dbReference type="PANTHER" id="PTHR43651">
    <property type="entry name" value="1,4-ALPHA-GLUCAN-BRANCHING ENZYME"/>
    <property type="match status" value="1"/>
</dbReference>
<dbReference type="SUPFAM" id="SSF51011">
    <property type="entry name" value="Glycosyl hydrolase domain"/>
    <property type="match status" value="1"/>
</dbReference>
<evidence type="ECO:0000256" key="7">
    <source>
        <dbReference type="ARBA" id="ARBA00022679"/>
    </source>
</evidence>
<dbReference type="PANTHER" id="PTHR43651:SF3">
    <property type="entry name" value="1,4-ALPHA-GLUCAN-BRANCHING ENZYME"/>
    <property type="match status" value="1"/>
</dbReference>
<comment type="caution">
    <text evidence="12">The sequence shown here is derived from an EMBL/GenBank/DDBJ whole genome shotgun (WGS) entry which is preliminary data.</text>
</comment>
<comment type="pathway">
    <text evidence="3 10">Glycan biosynthesis; glycogen biosynthesis.</text>
</comment>
<dbReference type="EMBL" id="JACSQZ010000085">
    <property type="protein sequence ID" value="MBD7916463.1"/>
    <property type="molecule type" value="Genomic_DNA"/>
</dbReference>
<dbReference type="HAMAP" id="MF_00685">
    <property type="entry name" value="GlgB"/>
    <property type="match status" value="1"/>
</dbReference>
<evidence type="ECO:0000256" key="5">
    <source>
        <dbReference type="ARBA" id="ARBA00022600"/>
    </source>
</evidence>
<dbReference type="InterPro" id="IPR017853">
    <property type="entry name" value="GH"/>
</dbReference>
<dbReference type="InterPro" id="IPR004193">
    <property type="entry name" value="Glyco_hydro_13_N"/>
</dbReference>
<comment type="catalytic activity">
    <reaction evidence="1 10">
        <text>Transfers a segment of a (1-&gt;4)-alpha-D-glucan chain to a primary hydroxy group in a similar glucan chain.</text>
        <dbReference type="EC" id="2.4.1.18"/>
    </reaction>
</comment>
<gene>
    <name evidence="10 12" type="primary">glgB</name>
    <name evidence="12" type="ORF">H9660_15065</name>
</gene>
<dbReference type="CDD" id="cd11322">
    <property type="entry name" value="AmyAc_Glg_BE"/>
    <property type="match status" value="1"/>
</dbReference>
<dbReference type="PIRSF" id="PIRSF000463">
    <property type="entry name" value="GlgB"/>
    <property type="match status" value="1"/>
</dbReference>
<evidence type="ECO:0000313" key="12">
    <source>
        <dbReference type="EMBL" id="MBD7916463.1"/>
    </source>
</evidence>
<dbReference type="NCBIfam" id="NF003811">
    <property type="entry name" value="PRK05402.1"/>
    <property type="match status" value="1"/>
</dbReference>